<accession>A0A7C8L3W2</accession>
<dbReference type="InterPro" id="IPR036291">
    <property type="entry name" value="NAD(P)-bd_dom_sf"/>
</dbReference>
<proteinExistence type="predicted"/>
<evidence type="ECO:0000313" key="3">
    <source>
        <dbReference type="Proteomes" id="UP000480246"/>
    </source>
</evidence>
<dbReference type="RefSeq" id="WP_153407011.1">
    <property type="nucleotide sequence ID" value="NZ_ML762460.1"/>
</dbReference>
<gene>
    <name evidence="2" type="ORF">F9U64_21905</name>
</gene>
<sequence length="354" mass="40221">MKKVMVVGASGRLGKLICEQVLRIFDKTAQLVITDYNEMRGKQLQKSFKNKVEFKLLNINDHQTVEKVIDNIDVVIIAIQQKEPHIQKVCINREILCVDVTTSPNLVDQILLLNEQAKAHRVPSIVMAGFLPGLSGLLAKKAITSFDKIEYIHISLIQSSNANVGITGALDMLQLISMPVIYDGETIHGFKEKKTIDILNNKHTVRLIHHPEYNYISPKLAVPDIQYWTSWNDPIFNLKVLFILKANILPLLNKYPSIFSKLIKHDPSQHEEVSLIIEAKGMHINKPVTRTLRLSAFSDYGITAMVTAALAKVLLFNKINGGIYFPFEVTTFEEIMKMIDCEKVRLEELEYDEK</sequence>
<dbReference type="Proteomes" id="UP000480246">
    <property type="component" value="Unassembled WGS sequence"/>
</dbReference>
<dbReference type="SUPFAM" id="SSF51735">
    <property type="entry name" value="NAD(P)-binding Rossmann-fold domains"/>
    <property type="match status" value="1"/>
</dbReference>
<protein>
    <recommendedName>
        <fullName evidence="1">Saccharopine dehydrogenase NADP binding domain-containing protein</fullName>
    </recommendedName>
</protein>
<feature type="domain" description="Saccharopine dehydrogenase NADP binding" evidence="1">
    <location>
        <begin position="4"/>
        <end position="120"/>
    </location>
</feature>
<reference evidence="2 3" key="1">
    <citation type="submission" date="2019-10" db="EMBL/GenBank/DDBJ databases">
        <title>Gracilibacillus sp. nov. isolated from rice seeds.</title>
        <authorList>
            <person name="He S."/>
        </authorList>
    </citation>
    <scope>NUCLEOTIDE SEQUENCE [LARGE SCALE GENOMIC DNA]</scope>
    <source>
        <strain evidence="2 3">TD8</strain>
    </source>
</reference>
<name>A0A7C8L3W2_9BACI</name>
<evidence type="ECO:0000259" key="1">
    <source>
        <dbReference type="Pfam" id="PF03435"/>
    </source>
</evidence>
<dbReference type="OrthoDB" id="2666787at2"/>
<dbReference type="Gene3D" id="3.40.50.720">
    <property type="entry name" value="NAD(P)-binding Rossmann-like Domain"/>
    <property type="match status" value="1"/>
</dbReference>
<dbReference type="AlphaFoldDB" id="A0A7C8L3W2"/>
<organism evidence="2 3">
    <name type="scientific">Gracilibacillus oryzae</name>
    <dbReference type="NCBI Taxonomy" id="1672701"/>
    <lineage>
        <taxon>Bacteria</taxon>
        <taxon>Bacillati</taxon>
        <taxon>Bacillota</taxon>
        <taxon>Bacilli</taxon>
        <taxon>Bacillales</taxon>
        <taxon>Bacillaceae</taxon>
        <taxon>Gracilibacillus</taxon>
    </lineage>
</organism>
<comment type="caution">
    <text evidence="2">The sequence shown here is derived from an EMBL/GenBank/DDBJ whole genome shotgun (WGS) entry which is preliminary data.</text>
</comment>
<evidence type="ECO:0000313" key="2">
    <source>
        <dbReference type="EMBL" id="KAB8125690.1"/>
    </source>
</evidence>
<dbReference type="PANTHER" id="PTHR43796:SF2">
    <property type="entry name" value="CARBOXYNORSPERMIDINE SYNTHASE"/>
    <property type="match status" value="1"/>
</dbReference>
<dbReference type="PANTHER" id="PTHR43796">
    <property type="entry name" value="CARBOXYNORSPERMIDINE SYNTHASE"/>
    <property type="match status" value="1"/>
</dbReference>
<dbReference type="EMBL" id="WEID01000130">
    <property type="protein sequence ID" value="KAB8125690.1"/>
    <property type="molecule type" value="Genomic_DNA"/>
</dbReference>
<dbReference type="InterPro" id="IPR005097">
    <property type="entry name" value="Sacchrp_dh_NADP-bd"/>
</dbReference>
<keyword evidence="3" id="KW-1185">Reference proteome</keyword>
<dbReference type="Pfam" id="PF03435">
    <property type="entry name" value="Sacchrp_dh_NADP"/>
    <property type="match status" value="1"/>
</dbReference>